<reference evidence="2 3" key="1">
    <citation type="submission" date="2024-02" db="EMBL/GenBank/DDBJ databases">
        <authorList>
            <person name="Vignale AGUSTIN F."/>
            <person name="Sosa J E."/>
            <person name="Modenutti C."/>
        </authorList>
    </citation>
    <scope>NUCLEOTIDE SEQUENCE [LARGE SCALE GENOMIC DNA]</scope>
</reference>
<accession>A0ABC8QZK7</accession>
<keyword evidence="3" id="KW-1185">Reference proteome</keyword>
<feature type="region of interest" description="Disordered" evidence="1">
    <location>
        <begin position="1"/>
        <end position="43"/>
    </location>
</feature>
<protein>
    <submittedName>
        <fullName evidence="2">Uncharacterized protein</fullName>
    </submittedName>
</protein>
<sequence length="106" mass="10787">MDDEVDVNVNEQIENSDTLKTDSNDSDYKSTDGAASNAATASNTATASNAATASSFIAACTIGPRSDAVGRGSGSGVVNRGLVQHKGPHRLVQSQPIQIAGIQLIG</sequence>
<organism evidence="2 3">
    <name type="scientific">Ilex paraguariensis</name>
    <name type="common">yerba mate</name>
    <dbReference type="NCBI Taxonomy" id="185542"/>
    <lineage>
        <taxon>Eukaryota</taxon>
        <taxon>Viridiplantae</taxon>
        <taxon>Streptophyta</taxon>
        <taxon>Embryophyta</taxon>
        <taxon>Tracheophyta</taxon>
        <taxon>Spermatophyta</taxon>
        <taxon>Magnoliopsida</taxon>
        <taxon>eudicotyledons</taxon>
        <taxon>Gunneridae</taxon>
        <taxon>Pentapetalae</taxon>
        <taxon>asterids</taxon>
        <taxon>campanulids</taxon>
        <taxon>Aquifoliales</taxon>
        <taxon>Aquifoliaceae</taxon>
        <taxon>Ilex</taxon>
    </lineage>
</organism>
<dbReference type="EMBL" id="CAUOFW020000863">
    <property type="protein sequence ID" value="CAK9138164.1"/>
    <property type="molecule type" value="Genomic_DNA"/>
</dbReference>
<dbReference type="Proteomes" id="UP001642360">
    <property type="component" value="Unassembled WGS sequence"/>
</dbReference>
<name>A0ABC8QZK7_9AQUA</name>
<gene>
    <name evidence="2" type="ORF">ILEXP_LOCUS5255</name>
</gene>
<feature type="compositionally biased region" description="Low complexity" evidence="1">
    <location>
        <begin position="34"/>
        <end position="43"/>
    </location>
</feature>
<proteinExistence type="predicted"/>
<feature type="compositionally biased region" description="Basic and acidic residues" evidence="1">
    <location>
        <begin position="17"/>
        <end position="30"/>
    </location>
</feature>
<dbReference type="AlphaFoldDB" id="A0ABC8QZK7"/>
<evidence type="ECO:0000313" key="2">
    <source>
        <dbReference type="EMBL" id="CAK9138164.1"/>
    </source>
</evidence>
<evidence type="ECO:0000313" key="3">
    <source>
        <dbReference type="Proteomes" id="UP001642360"/>
    </source>
</evidence>
<evidence type="ECO:0000256" key="1">
    <source>
        <dbReference type="SAM" id="MobiDB-lite"/>
    </source>
</evidence>
<comment type="caution">
    <text evidence="2">The sequence shown here is derived from an EMBL/GenBank/DDBJ whole genome shotgun (WGS) entry which is preliminary data.</text>
</comment>